<evidence type="ECO:0000313" key="1">
    <source>
        <dbReference type="EMBL" id="PAQ02691.1"/>
    </source>
</evidence>
<comment type="caution">
    <text evidence="1">The sequence shown here is derived from an EMBL/GenBank/DDBJ whole genome shotgun (WGS) entry which is preliminary data.</text>
</comment>
<keyword evidence="2" id="KW-1185">Reference proteome</keyword>
<organism evidence="1 2">
    <name type="scientific">Mesorhizobium mediterraneum</name>
    <dbReference type="NCBI Taxonomy" id="43617"/>
    <lineage>
        <taxon>Bacteria</taxon>
        <taxon>Pseudomonadati</taxon>
        <taxon>Pseudomonadota</taxon>
        <taxon>Alphaproteobacteria</taxon>
        <taxon>Hyphomicrobiales</taxon>
        <taxon>Phyllobacteriaceae</taxon>
        <taxon>Mesorhizobium</taxon>
    </lineage>
</organism>
<dbReference type="Proteomes" id="UP000216215">
    <property type="component" value="Unassembled WGS sequence"/>
</dbReference>
<accession>A0AB36RCQ9</accession>
<dbReference type="EMBL" id="NPKI01000012">
    <property type="protein sequence ID" value="PAQ02691.1"/>
    <property type="molecule type" value="Genomic_DNA"/>
</dbReference>
<evidence type="ECO:0000313" key="2">
    <source>
        <dbReference type="Proteomes" id="UP000216215"/>
    </source>
</evidence>
<proteinExistence type="predicted"/>
<sequence>MTLTLRTVLSEIDSDIRPEAIEYANMPAASMLDRLGLPTLYPPDLGERFDMPSDLRRISGLSPPWRGSSVG</sequence>
<gene>
    <name evidence="1" type="ORF">CIT25_08730</name>
</gene>
<dbReference type="AlphaFoldDB" id="A0AB36RCQ9"/>
<name>A0AB36RCQ9_9HYPH</name>
<reference evidence="2" key="1">
    <citation type="submission" date="2017-08" db="EMBL/GenBank/DDBJ databases">
        <title>Mesorhizobium wenxinae sp. nov., a novel rhizobial species isolated from root nodules of chickpea (Cicer arietinum L.).</title>
        <authorList>
            <person name="Zhang J."/>
        </authorList>
    </citation>
    <scope>NUCLEOTIDE SEQUENCE [LARGE SCALE GENOMIC DNA]</scope>
    <source>
        <strain evidence="2">USDA 3392</strain>
    </source>
</reference>
<protein>
    <submittedName>
        <fullName evidence="1">Uncharacterized protein</fullName>
    </submittedName>
</protein>